<gene>
    <name evidence="4" type="ORF">DILT_LOCUS14559</name>
</gene>
<dbReference type="Pfam" id="PF18201">
    <property type="entry name" value="PIH1_CS"/>
    <property type="match status" value="1"/>
</dbReference>
<evidence type="ECO:0000256" key="1">
    <source>
        <dbReference type="ARBA" id="ARBA00008511"/>
    </source>
</evidence>
<dbReference type="GO" id="GO:0005737">
    <property type="term" value="C:cytoplasm"/>
    <property type="evidence" value="ECO:0007669"/>
    <property type="project" value="TreeGrafter"/>
</dbReference>
<protein>
    <recommendedName>
        <fullName evidence="3">PIH1D1/2/3 CS-like domain-containing protein</fullName>
    </recommendedName>
</protein>
<evidence type="ECO:0000313" key="5">
    <source>
        <dbReference type="Proteomes" id="UP000281553"/>
    </source>
</evidence>
<feature type="region of interest" description="Disordered" evidence="2">
    <location>
        <begin position="138"/>
        <end position="195"/>
    </location>
</feature>
<dbReference type="PANTHER" id="PTHR22997">
    <property type="entry name" value="PIH1 DOMAIN-CONTAINING PROTEIN 1"/>
    <property type="match status" value="1"/>
</dbReference>
<evidence type="ECO:0000313" key="4">
    <source>
        <dbReference type="EMBL" id="VDN25068.1"/>
    </source>
</evidence>
<reference evidence="4 5" key="1">
    <citation type="submission" date="2018-11" db="EMBL/GenBank/DDBJ databases">
        <authorList>
            <consortium name="Pathogen Informatics"/>
        </authorList>
    </citation>
    <scope>NUCLEOTIDE SEQUENCE [LARGE SCALE GENOMIC DNA]</scope>
</reference>
<dbReference type="InterPro" id="IPR050734">
    <property type="entry name" value="PIH1/Kintoun_subfamily"/>
</dbReference>
<feature type="compositionally biased region" description="Polar residues" evidence="2">
    <location>
        <begin position="185"/>
        <end position="194"/>
    </location>
</feature>
<feature type="compositionally biased region" description="Basic residues" evidence="2">
    <location>
        <begin position="149"/>
        <end position="161"/>
    </location>
</feature>
<sequence length="220" mass="24171">MLHYRNSVDAVPPSRPNYLKIEITLTGIESAACVDLDVTSKKLHLQSEKPVAYQLDLDLPFEVDHEKGSAKFNKAGNRLLLTLPVLPLETSKSETEVLGNNGTLTPDFQLCQSAQSTEDSNSGDKGLIEELPDFAKTAVKTSTTDQSNLKKRRKRKNRKKKASVDVNPEQTLSSSEDTEDVKPQNVPNPKTLNLSMAGVPTSHVLKVEQVPPENLTVPKS</sequence>
<name>A0A3P7MR64_DIBLA</name>
<accession>A0A3P7MR64</accession>
<evidence type="ECO:0000256" key="2">
    <source>
        <dbReference type="SAM" id="MobiDB-lite"/>
    </source>
</evidence>
<comment type="similarity">
    <text evidence="1">Belongs to the PIH1 family.</text>
</comment>
<dbReference type="Proteomes" id="UP000281553">
    <property type="component" value="Unassembled WGS sequence"/>
</dbReference>
<keyword evidence="5" id="KW-1185">Reference proteome</keyword>
<dbReference type="OrthoDB" id="546764at2759"/>
<evidence type="ECO:0000259" key="3">
    <source>
        <dbReference type="Pfam" id="PF18201"/>
    </source>
</evidence>
<dbReference type="EMBL" id="UYRU01074804">
    <property type="protein sequence ID" value="VDN25068.1"/>
    <property type="molecule type" value="Genomic_DNA"/>
</dbReference>
<proteinExistence type="inferred from homology"/>
<dbReference type="PANTHER" id="PTHR22997:SF3">
    <property type="entry name" value="PROTEIN KINTOUN"/>
    <property type="match status" value="1"/>
</dbReference>
<organism evidence="4 5">
    <name type="scientific">Dibothriocephalus latus</name>
    <name type="common">Fish tapeworm</name>
    <name type="synonym">Diphyllobothrium latum</name>
    <dbReference type="NCBI Taxonomy" id="60516"/>
    <lineage>
        <taxon>Eukaryota</taxon>
        <taxon>Metazoa</taxon>
        <taxon>Spiralia</taxon>
        <taxon>Lophotrochozoa</taxon>
        <taxon>Platyhelminthes</taxon>
        <taxon>Cestoda</taxon>
        <taxon>Eucestoda</taxon>
        <taxon>Diphyllobothriidea</taxon>
        <taxon>Diphyllobothriidae</taxon>
        <taxon>Dibothriocephalus</taxon>
    </lineage>
</organism>
<dbReference type="InterPro" id="IPR041442">
    <property type="entry name" value="PIH1D1/2/3_CS-like"/>
</dbReference>
<dbReference type="AlphaFoldDB" id="A0A3P7MR64"/>
<feature type="domain" description="PIH1D1/2/3 CS-like" evidence="3">
    <location>
        <begin position="4"/>
        <end position="86"/>
    </location>
</feature>